<keyword evidence="3 7" id="KW-0547">Nucleotide-binding</keyword>
<feature type="domain" description="Carbohydrate kinase PfkB" evidence="9">
    <location>
        <begin position="12"/>
        <end position="282"/>
    </location>
</feature>
<accession>A9KL99</accession>
<dbReference type="NCBIfam" id="TIGR03168">
    <property type="entry name" value="1-PFK"/>
    <property type="match status" value="1"/>
</dbReference>
<dbReference type="InterPro" id="IPR017583">
    <property type="entry name" value="Tagatose/fructose_Pkinase"/>
</dbReference>
<dbReference type="Proteomes" id="UP000000370">
    <property type="component" value="Chromosome"/>
</dbReference>
<reference evidence="11" key="1">
    <citation type="submission" date="2007-11" db="EMBL/GenBank/DDBJ databases">
        <title>Complete genome sequence of Clostridium phytofermentans ISDg.</title>
        <authorList>
            <person name="Leschine S.B."/>
            <person name="Warnick T.A."/>
            <person name="Blanchard J.L."/>
            <person name="Schnell D.J."/>
            <person name="Petit E.L."/>
            <person name="LaTouf W.G."/>
            <person name="Copeland A."/>
            <person name="Lucas S."/>
            <person name="Lapidus A."/>
            <person name="Barry K."/>
            <person name="Glavina del Rio T."/>
            <person name="Dalin E."/>
            <person name="Tice H."/>
            <person name="Pitluck S."/>
            <person name="Kiss H."/>
            <person name="Brettin T."/>
            <person name="Bruce D."/>
            <person name="Detter J.C."/>
            <person name="Han C."/>
            <person name="Kuske C."/>
            <person name="Schmutz J."/>
            <person name="Larimer F."/>
            <person name="Land M."/>
            <person name="Hauser L."/>
            <person name="Kyrpides N."/>
            <person name="Kim E.A."/>
            <person name="Richardson P."/>
        </authorList>
    </citation>
    <scope>NUCLEOTIDE SEQUENCE [LARGE SCALE GENOMIC DNA]</scope>
    <source>
        <strain evidence="11">ATCC 700394 / DSM 18823 / ISDg</strain>
    </source>
</reference>
<dbReference type="GO" id="GO:0005524">
    <property type="term" value="F:ATP binding"/>
    <property type="evidence" value="ECO:0007669"/>
    <property type="project" value="UniProtKB-UniRule"/>
</dbReference>
<comment type="similarity">
    <text evidence="1">Belongs to the carbohydrate kinase pfkB family.</text>
</comment>
<evidence type="ECO:0000313" key="10">
    <source>
        <dbReference type="EMBL" id="ABX44248.1"/>
    </source>
</evidence>
<comment type="catalytic activity">
    <reaction evidence="6 8">
        <text>beta-D-fructose 1-phosphate + ATP = beta-D-fructose 1,6-bisphosphate + ADP + H(+)</text>
        <dbReference type="Rhea" id="RHEA:14213"/>
        <dbReference type="ChEBI" id="CHEBI:15378"/>
        <dbReference type="ChEBI" id="CHEBI:30616"/>
        <dbReference type="ChEBI" id="CHEBI:32966"/>
        <dbReference type="ChEBI" id="CHEBI:138881"/>
        <dbReference type="ChEBI" id="CHEBI:456216"/>
        <dbReference type="EC" id="2.7.1.56"/>
    </reaction>
</comment>
<proteinExistence type="inferred from homology"/>
<comment type="similarity">
    <text evidence="7">Belongs to the carbohydrate kinase PfkB family. LacC subfamily.</text>
</comment>
<dbReference type="EC" id="2.7.1.144" evidence="7"/>
<dbReference type="GO" id="GO:0008662">
    <property type="term" value="F:1-phosphofructokinase activity"/>
    <property type="evidence" value="ECO:0007669"/>
    <property type="project" value="UniProtKB-UniRule"/>
</dbReference>
<comment type="catalytic activity">
    <reaction evidence="7">
        <text>D-tagatofuranose 6-phosphate + ATP = D-tagatofuranose 1,6-bisphosphate + ADP + H(+)</text>
        <dbReference type="Rhea" id="RHEA:12420"/>
        <dbReference type="ChEBI" id="CHEBI:15378"/>
        <dbReference type="ChEBI" id="CHEBI:30616"/>
        <dbReference type="ChEBI" id="CHEBI:58694"/>
        <dbReference type="ChEBI" id="CHEBI:58695"/>
        <dbReference type="ChEBI" id="CHEBI:456216"/>
        <dbReference type="EC" id="2.7.1.144"/>
    </reaction>
</comment>
<dbReference type="KEGG" id="cpy:Cphy_3901"/>
<dbReference type="PANTHER" id="PTHR46566">
    <property type="entry name" value="1-PHOSPHOFRUCTOKINASE-RELATED"/>
    <property type="match status" value="1"/>
</dbReference>
<dbReference type="InterPro" id="IPR022463">
    <property type="entry name" value="1-PFruKinase"/>
</dbReference>
<keyword evidence="7" id="KW-0423">Lactose metabolism</keyword>
<dbReference type="GO" id="GO:2001059">
    <property type="term" value="P:D-tagatose 6-phosphate catabolic process"/>
    <property type="evidence" value="ECO:0007669"/>
    <property type="project" value="UniProtKB-UniPathway"/>
</dbReference>
<dbReference type="GO" id="GO:0016052">
    <property type="term" value="P:carbohydrate catabolic process"/>
    <property type="evidence" value="ECO:0007669"/>
    <property type="project" value="UniProtKB-ARBA"/>
</dbReference>
<dbReference type="STRING" id="357809.Cphy_3901"/>
<dbReference type="Gene3D" id="3.40.1190.20">
    <property type="match status" value="1"/>
</dbReference>
<gene>
    <name evidence="10" type="ordered locus">Cphy_3901</name>
</gene>
<evidence type="ECO:0000256" key="8">
    <source>
        <dbReference type="RuleBase" id="RU369061"/>
    </source>
</evidence>
<dbReference type="PROSITE" id="PS00584">
    <property type="entry name" value="PFKB_KINASES_2"/>
    <property type="match status" value="1"/>
</dbReference>
<dbReference type="GO" id="GO:0005988">
    <property type="term" value="P:lactose metabolic process"/>
    <property type="evidence" value="ECO:0007669"/>
    <property type="project" value="UniProtKB-KW"/>
</dbReference>
<dbReference type="Pfam" id="PF00294">
    <property type="entry name" value="PfkB"/>
    <property type="match status" value="1"/>
</dbReference>
<dbReference type="GO" id="GO:0005829">
    <property type="term" value="C:cytosol"/>
    <property type="evidence" value="ECO:0007669"/>
    <property type="project" value="TreeGrafter"/>
</dbReference>
<dbReference type="GO" id="GO:0009024">
    <property type="term" value="F:tagatose-6-phosphate kinase activity"/>
    <property type="evidence" value="ECO:0007669"/>
    <property type="project" value="UniProtKB-EC"/>
</dbReference>
<evidence type="ECO:0000256" key="3">
    <source>
        <dbReference type="ARBA" id="ARBA00022741"/>
    </source>
</evidence>
<evidence type="ECO:0000256" key="4">
    <source>
        <dbReference type="ARBA" id="ARBA00022777"/>
    </source>
</evidence>
<dbReference type="GO" id="GO:0044281">
    <property type="term" value="P:small molecule metabolic process"/>
    <property type="evidence" value="ECO:0007669"/>
    <property type="project" value="UniProtKB-ARBA"/>
</dbReference>
<comment type="pathway">
    <text evidence="7">Carbohydrate metabolism; D-tagatose 6-phosphate degradation; D-glyceraldehyde 3-phosphate and glycerone phosphate from D-tagatose 6-phosphate: step 1/2.</text>
</comment>
<evidence type="ECO:0000256" key="1">
    <source>
        <dbReference type="ARBA" id="ARBA00005380"/>
    </source>
</evidence>
<dbReference type="RefSeq" id="WP_012201895.1">
    <property type="nucleotide sequence ID" value="NC_010001.1"/>
</dbReference>
<dbReference type="EMBL" id="CP000885">
    <property type="protein sequence ID" value="ABX44248.1"/>
    <property type="molecule type" value="Genomic_DNA"/>
</dbReference>
<dbReference type="AlphaFoldDB" id="A9KL99"/>
<sequence>MIYTVTWNPALDYILHVENLTKGKIQRTNKEELYPGGKGINVSLVLSEFGIDNIAMGFLAGFTGREIERLLKDKGCETKFIYTKEGMSRINVKIRDNEETDINTSGPVIAKENIDGMMNTLSNLKEDDFLVLAGSIPATLSSNTYEMILESLALKGVKTVVDAEGELLRKVLPYHPFLIKPNEEELKGLFSVNITKREEVIYYAEKLQELGARNVLVSLGEKGAIFLTEEKETYQMEAVKGEVRNTVGAGDAMLAGFLAGYFKTGDFRKAFELSVQTGSASAFSDWLPTKELYPQIFMDK</sequence>
<keyword evidence="4 8" id="KW-0418">Kinase</keyword>
<dbReference type="SUPFAM" id="SSF53613">
    <property type="entry name" value="Ribokinase-like"/>
    <property type="match status" value="1"/>
</dbReference>
<dbReference type="eggNOG" id="COG1105">
    <property type="taxonomic scope" value="Bacteria"/>
</dbReference>
<dbReference type="OrthoDB" id="9801219at2"/>
<evidence type="ECO:0000256" key="5">
    <source>
        <dbReference type="ARBA" id="ARBA00022840"/>
    </source>
</evidence>
<dbReference type="UniPathway" id="UPA00704">
    <property type="reaction ID" value="UER00715"/>
</dbReference>
<evidence type="ECO:0000256" key="6">
    <source>
        <dbReference type="ARBA" id="ARBA00047745"/>
    </source>
</evidence>
<organism evidence="10 11">
    <name type="scientific">Lachnoclostridium phytofermentans (strain ATCC 700394 / DSM 18823 / ISDg)</name>
    <name type="common">Clostridium phytofermentans</name>
    <dbReference type="NCBI Taxonomy" id="357809"/>
    <lineage>
        <taxon>Bacteria</taxon>
        <taxon>Bacillati</taxon>
        <taxon>Bacillota</taxon>
        <taxon>Clostridia</taxon>
        <taxon>Lachnospirales</taxon>
        <taxon>Lachnospiraceae</taxon>
    </lineage>
</organism>
<protein>
    <recommendedName>
        <fullName evidence="7">Tagatose-6-phosphate kinase</fullName>
        <ecNumber evidence="7">2.7.1.144</ecNumber>
    </recommendedName>
</protein>
<name>A9KL99_LACP7</name>
<evidence type="ECO:0000259" key="9">
    <source>
        <dbReference type="Pfam" id="PF00294"/>
    </source>
</evidence>
<dbReference type="InterPro" id="IPR002173">
    <property type="entry name" value="Carboh/pur_kinase_PfkB_CS"/>
</dbReference>
<comment type="function">
    <text evidence="8">Catalyzes the ATP-dependent phosphorylation of fructose-l-phosphate to fructose-l,6-bisphosphate.</text>
</comment>
<keyword evidence="2 7" id="KW-0808">Transferase</keyword>
<dbReference type="InterPro" id="IPR011611">
    <property type="entry name" value="PfkB_dom"/>
</dbReference>
<dbReference type="PANTHER" id="PTHR46566:SF1">
    <property type="entry name" value="1-PHOSPHOFRUCTOKINASE"/>
    <property type="match status" value="1"/>
</dbReference>
<dbReference type="NCBIfam" id="TIGR03828">
    <property type="entry name" value="pfkB"/>
    <property type="match status" value="1"/>
</dbReference>
<dbReference type="FunFam" id="3.40.1190.20:FF:000001">
    <property type="entry name" value="Phosphofructokinase"/>
    <property type="match status" value="1"/>
</dbReference>
<evidence type="ECO:0000256" key="7">
    <source>
        <dbReference type="PIRNR" id="PIRNR000535"/>
    </source>
</evidence>
<keyword evidence="11" id="KW-1185">Reference proteome</keyword>
<dbReference type="PIRSF" id="PIRSF000535">
    <property type="entry name" value="1PFK/6PFK/LacC"/>
    <property type="match status" value="1"/>
</dbReference>
<evidence type="ECO:0000256" key="2">
    <source>
        <dbReference type="ARBA" id="ARBA00022679"/>
    </source>
</evidence>
<dbReference type="InterPro" id="IPR029056">
    <property type="entry name" value="Ribokinase-like"/>
</dbReference>
<dbReference type="HOGENOM" id="CLU_050013_1_0_9"/>
<evidence type="ECO:0000313" key="11">
    <source>
        <dbReference type="Proteomes" id="UP000000370"/>
    </source>
</evidence>
<dbReference type="CDD" id="cd01164">
    <property type="entry name" value="FruK_PfkB_like"/>
    <property type="match status" value="1"/>
</dbReference>
<keyword evidence="5 7" id="KW-0067">ATP-binding</keyword>